<evidence type="ECO:0000313" key="1">
    <source>
        <dbReference type="EMBL" id="RCI08437.1"/>
    </source>
</evidence>
<comment type="caution">
    <text evidence="1">The sequence shown here is derived from an EMBL/GenBank/DDBJ whole genome shotgun (WGS) entry which is preliminary data.</text>
</comment>
<evidence type="ECO:0000313" key="2">
    <source>
        <dbReference type="Proteomes" id="UP000253664"/>
    </source>
</evidence>
<name>A0A367L207_9HYPO</name>
<reference evidence="1 2" key="1">
    <citation type="journal article" date="2015" name="BMC Genomics">
        <title>Insights from the genome of Ophiocordyceps polyrhachis-furcata to pathogenicity and host specificity in insect fungi.</title>
        <authorList>
            <person name="Wichadakul D."/>
            <person name="Kobmoo N."/>
            <person name="Ingsriswang S."/>
            <person name="Tangphatsornruang S."/>
            <person name="Chantasingh D."/>
            <person name="Luangsa-ard J.J."/>
            <person name="Eurwilaichitr L."/>
        </authorList>
    </citation>
    <scope>NUCLEOTIDE SEQUENCE [LARGE SCALE GENOMIC DNA]</scope>
    <source>
        <strain evidence="1 2">BCC 54312</strain>
    </source>
</reference>
<dbReference type="EMBL" id="LKCN02000019">
    <property type="protein sequence ID" value="RCI08437.1"/>
    <property type="molecule type" value="Genomic_DNA"/>
</dbReference>
<keyword evidence="2" id="KW-1185">Reference proteome</keyword>
<dbReference type="Proteomes" id="UP000253664">
    <property type="component" value="Unassembled WGS sequence"/>
</dbReference>
<proteinExistence type="predicted"/>
<dbReference type="OrthoDB" id="5302289at2759"/>
<organism evidence="1 2">
    <name type="scientific">Ophiocordyceps polyrhachis-furcata BCC 54312</name>
    <dbReference type="NCBI Taxonomy" id="1330021"/>
    <lineage>
        <taxon>Eukaryota</taxon>
        <taxon>Fungi</taxon>
        <taxon>Dikarya</taxon>
        <taxon>Ascomycota</taxon>
        <taxon>Pezizomycotina</taxon>
        <taxon>Sordariomycetes</taxon>
        <taxon>Hypocreomycetidae</taxon>
        <taxon>Hypocreales</taxon>
        <taxon>Ophiocordycipitaceae</taxon>
        <taxon>Ophiocordyceps</taxon>
    </lineage>
</organism>
<dbReference type="AlphaFoldDB" id="A0A367L207"/>
<accession>A0A367L207</accession>
<protein>
    <submittedName>
        <fullName evidence="1">Uncharacterized protein</fullName>
    </submittedName>
</protein>
<gene>
    <name evidence="1" type="ORF">L249_8798</name>
</gene>
<sequence length="106" mass="11977">MPHRVSPSPVMSAATLASSRLKMSQEAVVAQALMLARDSPDGAEDPVVCEILNSALKRTWDKVQEAPRTYVMTRNEFAVFNYFQHRFVGNTMAVAARKRFWDHEHA</sequence>